<feature type="region of interest" description="Disordered" evidence="1">
    <location>
        <begin position="385"/>
        <end position="432"/>
    </location>
</feature>
<feature type="region of interest" description="Disordered" evidence="1">
    <location>
        <begin position="348"/>
        <end position="373"/>
    </location>
</feature>
<comment type="caution">
    <text evidence="2">The sequence shown here is derived from an EMBL/GenBank/DDBJ whole genome shotgun (WGS) entry which is preliminary data.</text>
</comment>
<protein>
    <submittedName>
        <fullName evidence="2">Uncharacterized protein</fullName>
    </submittedName>
</protein>
<proteinExistence type="predicted"/>
<dbReference type="Gene3D" id="3.40.50.790">
    <property type="match status" value="1"/>
</dbReference>
<feature type="compositionally biased region" description="Basic and acidic residues" evidence="1">
    <location>
        <begin position="295"/>
        <end position="306"/>
    </location>
</feature>
<feature type="compositionally biased region" description="Basic and acidic residues" evidence="1">
    <location>
        <begin position="480"/>
        <end position="494"/>
    </location>
</feature>
<dbReference type="InterPro" id="IPR023674">
    <property type="entry name" value="Ribosomal_uL1-like"/>
</dbReference>
<dbReference type="Proteomes" id="UP000324800">
    <property type="component" value="Unassembled WGS sequence"/>
</dbReference>
<evidence type="ECO:0000256" key="1">
    <source>
        <dbReference type="SAM" id="MobiDB-lite"/>
    </source>
</evidence>
<organism evidence="2 3">
    <name type="scientific">Streblomastix strix</name>
    <dbReference type="NCBI Taxonomy" id="222440"/>
    <lineage>
        <taxon>Eukaryota</taxon>
        <taxon>Metamonada</taxon>
        <taxon>Preaxostyla</taxon>
        <taxon>Oxymonadida</taxon>
        <taxon>Streblomastigidae</taxon>
        <taxon>Streblomastix</taxon>
    </lineage>
</organism>
<dbReference type="InterPro" id="IPR028364">
    <property type="entry name" value="Ribosomal_uL1/biogenesis"/>
</dbReference>
<feature type="region of interest" description="Disordered" evidence="1">
    <location>
        <begin position="205"/>
        <end position="224"/>
    </location>
</feature>
<dbReference type="EMBL" id="SNRW01005780">
    <property type="protein sequence ID" value="KAA6384399.1"/>
    <property type="molecule type" value="Genomic_DNA"/>
</dbReference>
<feature type="compositionally biased region" description="Low complexity" evidence="1">
    <location>
        <begin position="462"/>
        <end position="474"/>
    </location>
</feature>
<name>A0A5J4VPY0_9EUKA</name>
<evidence type="ECO:0000313" key="2">
    <source>
        <dbReference type="EMBL" id="KAA6384399.1"/>
    </source>
</evidence>
<feature type="compositionally biased region" description="Basic and acidic residues" evidence="1">
    <location>
        <begin position="402"/>
        <end position="421"/>
    </location>
</feature>
<dbReference type="Pfam" id="PF00687">
    <property type="entry name" value="Ribosomal_L1"/>
    <property type="match status" value="1"/>
</dbReference>
<reference evidence="2 3" key="1">
    <citation type="submission" date="2019-03" db="EMBL/GenBank/DDBJ databases">
        <title>Single cell metagenomics reveals metabolic interactions within the superorganism composed of flagellate Streblomastix strix and complex community of Bacteroidetes bacteria on its surface.</title>
        <authorList>
            <person name="Treitli S.C."/>
            <person name="Kolisko M."/>
            <person name="Husnik F."/>
            <person name="Keeling P."/>
            <person name="Hampl V."/>
        </authorList>
    </citation>
    <scope>NUCLEOTIDE SEQUENCE [LARGE SCALE GENOMIC DNA]</scope>
    <source>
        <strain evidence="2">ST1C</strain>
    </source>
</reference>
<sequence>MLEKEQVRTAVDQLLAYHQSKLKQGAEIFRSGTNVQIQVSLGRIPAHKAKPHLIPLEHKPYSDPLDILSINKIRKNYQSFEQKRELLNTYSKFICDEAVVATLPRTLSRAFYKKSHIPVPIRIAGKEQTQRAVDKVLNSAHVWAPDGCTGSVQVGTTLLTAEQLTDNVYVVASNILNDPLIFKKASKTSESSEIEDSDVDISDDDNIIDKVKSGPKSQKKQKTIEEMKEKKLRLKLEKKADEEAAIPIRALYLRVGESPPVSLYQNQEPLNVLAEGEVEEESMNKWELRIKNQIENKKKAKREAQKERKKQAQIKLKEENQKEMKKDEEQLVEIKKDEEKIVEVKKEEVSVKKKDKKKKNKQKQQKQEKEIKKDEEKIVEVKKEEVSVKKKDKKKKNKQKQQKQEQEIKKEEADEKIELKMEKKKRKRNEEDKILKKEEYEEVLKEGKIKKKEEQDDDIVELGSLKSINSGKSNKSTKSKKSEKSQKITKDKPKKEKNRKRTRVS</sequence>
<feature type="region of interest" description="Disordered" evidence="1">
    <location>
        <begin position="453"/>
        <end position="505"/>
    </location>
</feature>
<gene>
    <name evidence="2" type="ORF">EZS28_020074</name>
</gene>
<feature type="compositionally biased region" description="Basic residues" evidence="1">
    <location>
        <begin position="353"/>
        <end position="364"/>
    </location>
</feature>
<feature type="compositionally biased region" description="Basic residues" evidence="1">
    <location>
        <begin position="390"/>
        <end position="401"/>
    </location>
</feature>
<dbReference type="AlphaFoldDB" id="A0A5J4VPY0"/>
<feature type="compositionally biased region" description="Basic and acidic residues" evidence="1">
    <location>
        <begin position="315"/>
        <end position="330"/>
    </location>
</feature>
<feature type="compositionally biased region" description="Basic residues" evidence="1">
    <location>
        <begin position="495"/>
        <end position="505"/>
    </location>
</feature>
<feature type="region of interest" description="Disordered" evidence="1">
    <location>
        <begin position="295"/>
        <end position="330"/>
    </location>
</feature>
<dbReference type="SUPFAM" id="SSF56808">
    <property type="entry name" value="Ribosomal protein L1"/>
    <property type="match status" value="1"/>
</dbReference>
<accession>A0A5J4VPY0</accession>
<dbReference type="OrthoDB" id="10251727at2759"/>
<dbReference type="InterPro" id="IPR016095">
    <property type="entry name" value="Ribosomal_uL1_3-a/b-sand"/>
</dbReference>
<evidence type="ECO:0000313" key="3">
    <source>
        <dbReference type="Proteomes" id="UP000324800"/>
    </source>
</evidence>